<name>A0A0G3HFJ7_9CORY</name>
<evidence type="ECO:0000313" key="2">
    <source>
        <dbReference type="EMBL" id="AKK11525.1"/>
    </source>
</evidence>
<reference evidence="3" key="2">
    <citation type="submission" date="2015-05" db="EMBL/GenBank/DDBJ databases">
        <title>Complete genome sequence of Corynebacterium uterequi DSM 45634, isolated from the uterus of a maiden mare.</title>
        <authorList>
            <person name="Ruckert C."/>
            <person name="Albersmeier A."/>
            <person name="Winkler A."/>
            <person name="Tauch A."/>
        </authorList>
    </citation>
    <scope>NUCLEOTIDE SEQUENCE [LARGE SCALE GENOMIC DNA]</scope>
    <source>
        <strain evidence="3">DSM 45634</strain>
    </source>
</reference>
<dbReference type="Pfam" id="PF14542">
    <property type="entry name" value="Acetyltransf_CG"/>
    <property type="match status" value="1"/>
</dbReference>
<gene>
    <name evidence="2" type="ORF">CUTER_07680</name>
</gene>
<dbReference type="Gene3D" id="3.40.630.30">
    <property type="match status" value="1"/>
</dbReference>
<dbReference type="PATRIC" id="fig|1072256.5.peg.1519"/>
<dbReference type="EMBL" id="CP011546">
    <property type="protein sequence ID" value="AKK11525.1"/>
    <property type="molecule type" value="Genomic_DNA"/>
</dbReference>
<reference evidence="2 3" key="1">
    <citation type="journal article" date="2015" name="Genome Announc.">
        <title>Virulence Factor Genes Detected in the Complete Genome Sequence of Corynebacterium uterequi DSM 45634, Isolated from the Uterus of a Maiden Mare.</title>
        <authorList>
            <person name="Ruckert C."/>
            <person name="Kriete M."/>
            <person name="Jaenicke S."/>
            <person name="Winkler A."/>
            <person name="Tauch A."/>
        </authorList>
    </citation>
    <scope>NUCLEOTIDE SEQUENCE [LARGE SCALE GENOMIC DNA]</scope>
    <source>
        <strain evidence="2 3">DSM 45634</strain>
    </source>
</reference>
<dbReference type="AlphaFoldDB" id="A0A0G3HFJ7"/>
<dbReference type="STRING" id="1072256.CUTER_07680"/>
<dbReference type="PROSITE" id="PS51729">
    <property type="entry name" value="GNAT_YJDJ"/>
    <property type="match status" value="1"/>
</dbReference>
<evidence type="ECO:0000259" key="1">
    <source>
        <dbReference type="PROSITE" id="PS51729"/>
    </source>
</evidence>
<dbReference type="InterPro" id="IPR031165">
    <property type="entry name" value="GNAT_YJDJ"/>
</dbReference>
<organism evidence="2 3">
    <name type="scientific">Corynebacterium uterequi</name>
    <dbReference type="NCBI Taxonomy" id="1072256"/>
    <lineage>
        <taxon>Bacteria</taxon>
        <taxon>Bacillati</taxon>
        <taxon>Actinomycetota</taxon>
        <taxon>Actinomycetes</taxon>
        <taxon>Mycobacteriales</taxon>
        <taxon>Corynebacteriaceae</taxon>
        <taxon>Corynebacterium</taxon>
    </lineage>
</organism>
<keyword evidence="2" id="KW-0808">Transferase</keyword>
<dbReference type="RefSeq" id="WP_052844075.1">
    <property type="nucleotide sequence ID" value="NZ_CP011546.1"/>
</dbReference>
<protein>
    <submittedName>
        <fullName evidence="2">Putative acetyltransferase</fullName>
    </submittedName>
</protein>
<dbReference type="OrthoDB" id="5405911at2"/>
<dbReference type="SUPFAM" id="SSF55729">
    <property type="entry name" value="Acyl-CoA N-acyltransferases (Nat)"/>
    <property type="match status" value="1"/>
</dbReference>
<dbReference type="GO" id="GO:0016740">
    <property type="term" value="F:transferase activity"/>
    <property type="evidence" value="ECO:0007669"/>
    <property type="project" value="UniProtKB-KW"/>
</dbReference>
<sequence length="146" mass="15528">MNTPQGINSPDSNLRDKAGAAVVVVKLPAPAEADPAAPAAYAIYLKEKGAVVGQTYYLDLPADSGTDRIFFHTEVPKEYGGRGLAGILVDQALKDTREEGSVTVVAVCPVVKHYLDTYGEEYVQAGGSFRKPTPADIAYLNQILGM</sequence>
<dbReference type="InterPro" id="IPR016181">
    <property type="entry name" value="Acyl_CoA_acyltransferase"/>
</dbReference>
<keyword evidence="3" id="KW-1185">Reference proteome</keyword>
<accession>A0A0G3HFJ7</accession>
<evidence type="ECO:0000313" key="3">
    <source>
        <dbReference type="Proteomes" id="UP000035548"/>
    </source>
</evidence>
<proteinExistence type="predicted"/>
<dbReference type="KEGG" id="cut:CUTER_07680"/>
<dbReference type="Proteomes" id="UP000035548">
    <property type="component" value="Chromosome"/>
</dbReference>
<feature type="domain" description="N-acetyltransferase" evidence="1">
    <location>
        <begin position="35"/>
        <end position="127"/>
    </location>
</feature>